<keyword evidence="1" id="KW-0433">Leucine-rich repeat</keyword>
<dbReference type="InterPro" id="IPR001611">
    <property type="entry name" value="Leu-rich_rpt"/>
</dbReference>
<name>A0AA86RRZ9_9EUKA</name>
<proteinExistence type="predicted"/>
<dbReference type="InterPro" id="IPR032675">
    <property type="entry name" value="LRR_dom_sf"/>
</dbReference>
<reference evidence="4" key="1">
    <citation type="submission" date="2023-06" db="EMBL/GenBank/DDBJ databases">
        <authorList>
            <person name="Kurt Z."/>
        </authorList>
    </citation>
    <scope>NUCLEOTIDE SEQUENCE</scope>
</reference>
<dbReference type="PANTHER" id="PTHR46652">
    <property type="entry name" value="LEUCINE-RICH REPEAT AND IQ DOMAIN-CONTAINING PROTEIN 1-RELATED"/>
    <property type="match status" value="1"/>
</dbReference>
<dbReference type="Proteomes" id="UP001642409">
    <property type="component" value="Unassembled WGS sequence"/>
</dbReference>
<dbReference type="InterPro" id="IPR050836">
    <property type="entry name" value="SDS22/Internalin_LRR"/>
</dbReference>
<keyword evidence="6" id="KW-1185">Reference proteome</keyword>
<dbReference type="PANTHER" id="PTHR46652:SF3">
    <property type="entry name" value="LEUCINE-RICH REPEAT-CONTAINING PROTEIN 9"/>
    <property type="match status" value="1"/>
</dbReference>
<evidence type="ECO:0000256" key="1">
    <source>
        <dbReference type="ARBA" id="ARBA00022614"/>
    </source>
</evidence>
<dbReference type="SUPFAM" id="SSF52058">
    <property type="entry name" value="L domain-like"/>
    <property type="match status" value="1"/>
</dbReference>
<evidence type="ECO:0000256" key="2">
    <source>
        <dbReference type="ARBA" id="ARBA00022737"/>
    </source>
</evidence>
<protein>
    <submittedName>
        <fullName evidence="4">Leucine-rich repeat domain-containing protein</fullName>
    </submittedName>
    <submittedName>
        <fullName evidence="5">Leucine-rich_repeat domain-containing protein</fullName>
    </submittedName>
</protein>
<evidence type="ECO:0000256" key="3">
    <source>
        <dbReference type="SAM" id="Coils"/>
    </source>
</evidence>
<keyword evidence="2" id="KW-0677">Repeat</keyword>
<dbReference type="EMBL" id="CAXDID020000045">
    <property type="protein sequence ID" value="CAL6002516.1"/>
    <property type="molecule type" value="Genomic_DNA"/>
</dbReference>
<evidence type="ECO:0000313" key="5">
    <source>
        <dbReference type="EMBL" id="CAL6002516.1"/>
    </source>
</evidence>
<dbReference type="PROSITE" id="PS51450">
    <property type="entry name" value="LRR"/>
    <property type="match status" value="3"/>
</dbReference>
<accession>A0AA86RRZ9</accession>
<keyword evidence="3" id="KW-0175">Coiled coil</keyword>
<sequence length="459" mass="52982">MTEQNQNALNDDANMILKYKNKIKNGNLQIEFDPEVINLRFVEKFNIQTLKFCIRIDMQVKLRSNTIKELILGTERFSIKRPQPLNLNVDDLELENLEVLDLERNQLINDQLYNIAKFKKLHSLNVSFNHVDLTHIHNILSLTTLTMWSCGLTNIDQITSLINLENLNLCANENIDIDPLCKVKSLINLNISQCNLKQIDQIGSLTNLEVLKVSDNQLLKIDSIRLLVKLKELDISLNEQIDIAPLKDLVSLIKLDLSGCNLRSINALKSLITLQTLGLSSNYQINVSELQYLRNLQYLNLDSCNLVSIYVLKPLMNLESLDIEYNNIVFLDANINEMSNLKEFKVQNNLVSDFLSLEKHPNFNNINKIGDRCFDISDQKYQSQEELYLELLQANKFRKIESPNIQLKEIQIQHKALKTALDNFKQQINEAISNARQSQIQYTANVGRIFQQMNYVGFE</sequence>
<dbReference type="SMART" id="SM00369">
    <property type="entry name" value="LRR_TYP"/>
    <property type="match status" value="5"/>
</dbReference>
<comment type="caution">
    <text evidence="4">The sequence shown here is derived from an EMBL/GenBank/DDBJ whole genome shotgun (WGS) entry which is preliminary data.</text>
</comment>
<dbReference type="InterPro" id="IPR003591">
    <property type="entry name" value="Leu-rich_rpt_typical-subtyp"/>
</dbReference>
<feature type="coiled-coil region" evidence="3">
    <location>
        <begin position="407"/>
        <end position="441"/>
    </location>
</feature>
<evidence type="ECO:0000313" key="4">
    <source>
        <dbReference type="EMBL" id="CAI9978558.1"/>
    </source>
</evidence>
<gene>
    <name evidence="5" type="ORF">HINF_LOCUS17961</name>
    <name evidence="4" type="ORF">HINF_LOCUS66203</name>
</gene>
<dbReference type="AlphaFoldDB" id="A0AA86RRZ9"/>
<dbReference type="EMBL" id="CATOUU010001185">
    <property type="protein sequence ID" value="CAI9978558.1"/>
    <property type="molecule type" value="Genomic_DNA"/>
</dbReference>
<dbReference type="Gene3D" id="3.80.10.10">
    <property type="entry name" value="Ribonuclease Inhibitor"/>
    <property type="match status" value="1"/>
</dbReference>
<organism evidence="4">
    <name type="scientific">Hexamita inflata</name>
    <dbReference type="NCBI Taxonomy" id="28002"/>
    <lineage>
        <taxon>Eukaryota</taxon>
        <taxon>Metamonada</taxon>
        <taxon>Diplomonadida</taxon>
        <taxon>Hexamitidae</taxon>
        <taxon>Hexamitinae</taxon>
        <taxon>Hexamita</taxon>
    </lineage>
</organism>
<evidence type="ECO:0000313" key="6">
    <source>
        <dbReference type="Proteomes" id="UP001642409"/>
    </source>
</evidence>
<reference evidence="5 6" key="2">
    <citation type="submission" date="2024-07" db="EMBL/GenBank/DDBJ databases">
        <authorList>
            <person name="Akdeniz Z."/>
        </authorList>
    </citation>
    <scope>NUCLEOTIDE SEQUENCE [LARGE SCALE GENOMIC DNA]</scope>
</reference>